<dbReference type="EMBL" id="NUVX01000081">
    <property type="protein sequence ID" value="PFJ29078.1"/>
    <property type="molecule type" value="Genomic_DNA"/>
</dbReference>
<name>A0A9X6WGX6_BACTU</name>
<sequence>MENPQKNVCGYALIEIDDTGKKARMKEFRAIDGRLQDYLNDYYQNEGIGHDGAEELQQQLPQDLKDVLVLVTFNYTSIPAGPWEAPHSEYEDVFSVVNHTVMQWHYKEFFRKQVTHDITLEGHLQGNTVEEILSLLKNESTNLIVGVSWAEELVESWELFYEEDLIIEPIPKEMNAESEKIFF</sequence>
<proteinExistence type="predicted"/>
<dbReference type="AlphaFoldDB" id="A0A9X6WGX6"/>
<dbReference type="RefSeq" id="WP_098517764.1">
    <property type="nucleotide sequence ID" value="NZ_NUVX01000081.1"/>
</dbReference>
<accession>A0A9X6WGX6</accession>
<gene>
    <name evidence="1" type="ORF">COJ15_32965</name>
</gene>
<evidence type="ECO:0000313" key="2">
    <source>
        <dbReference type="Proteomes" id="UP000224003"/>
    </source>
</evidence>
<dbReference type="Proteomes" id="UP000224003">
    <property type="component" value="Unassembled WGS sequence"/>
</dbReference>
<protein>
    <submittedName>
        <fullName evidence="1">Uncharacterized protein</fullName>
    </submittedName>
</protein>
<organism evidence="1 2">
    <name type="scientific">Bacillus thuringiensis</name>
    <dbReference type="NCBI Taxonomy" id="1428"/>
    <lineage>
        <taxon>Bacteria</taxon>
        <taxon>Bacillati</taxon>
        <taxon>Bacillota</taxon>
        <taxon>Bacilli</taxon>
        <taxon>Bacillales</taxon>
        <taxon>Bacillaceae</taxon>
        <taxon>Bacillus</taxon>
        <taxon>Bacillus cereus group</taxon>
    </lineage>
</organism>
<reference evidence="1 2" key="1">
    <citation type="submission" date="2017-09" db="EMBL/GenBank/DDBJ databases">
        <title>Large-scale bioinformatics analysis of Bacillus genomes uncovers conserved roles of natural products in bacterial physiology.</title>
        <authorList>
            <consortium name="Agbiome Team Llc"/>
            <person name="Bleich R.M."/>
            <person name="Grubbs K.J."/>
            <person name="Santa Maria K.C."/>
            <person name="Allen S.E."/>
            <person name="Farag S."/>
            <person name="Shank E.A."/>
            <person name="Bowers A."/>
        </authorList>
    </citation>
    <scope>NUCLEOTIDE SEQUENCE [LARGE SCALE GENOMIC DNA]</scope>
    <source>
        <strain evidence="1 2">AFS085496</strain>
    </source>
</reference>
<evidence type="ECO:0000313" key="1">
    <source>
        <dbReference type="EMBL" id="PFJ29078.1"/>
    </source>
</evidence>
<comment type="caution">
    <text evidence="1">The sequence shown here is derived from an EMBL/GenBank/DDBJ whole genome shotgun (WGS) entry which is preliminary data.</text>
</comment>